<comment type="caution">
    <text evidence="2">The sequence shown here is derived from an EMBL/GenBank/DDBJ whole genome shotgun (WGS) entry which is preliminary data.</text>
</comment>
<reference evidence="2 3" key="1">
    <citation type="journal article" date="2012" name="Genet. Mol. Biol.">
        <title>Analysis of 16S rRNA and mxaF genes revealing insights into Methylobacterium niche-specific plant association.</title>
        <authorList>
            <person name="Dourado M.N."/>
            <person name="Andreote F.D."/>
            <person name="Dini-Andreote F."/>
            <person name="Conti R."/>
            <person name="Araujo J.M."/>
            <person name="Araujo W.L."/>
        </authorList>
    </citation>
    <scope>NUCLEOTIDE SEQUENCE [LARGE SCALE GENOMIC DNA]</scope>
    <source>
        <strain evidence="2 3">TC3-10</strain>
    </source>
</reference>
<dbReference type="Proteomes" id="UP001355206">
    <property type="component" value="Unassembled WGS sequence"/>
</dbReference>
<evidence type="ECO:0008006" key="4">
    <source>
        <dbReference type="Google" id="ProtNLM"/>
    </source>
</evidence>
<keyword evidence="3" id="KW-1185">Reference proteome</keyword>
<dbReference type="EMBL" id="MLCA01000001">
    <property type="protein sequence ID" value="MEE7490420.1"/>
    <property type="molecule type" value="Genomic_DNA"/>
</dbReference>
<dbReference type="RefSeq" id="WP_331301410.1">
    <property type="nucleotide sequence ID" value="NZ_MLCA01000001.1"/>
</dbReference>
<feature type="region of interest" description="Disordered" evidence="1">
    <location>
        <begin position="87"/>
        <end position="109"/>
    </location>
</feature>
<protein>
    <recommendedName>
        <fullName evidence="4">DUF4102 domain-containing protein</fullName>
    </recommendedName>
</protein>
<evidence type="ECO:0000313" key="2">
    <source>
        <dbReference type="EMBL" id="MEE7490420.1"/>
    </source>
</evidence>
<evidence type="ECO:0000313" key="3">
    <source>
        <dbReference type="Proteomes" id="UP001355206"/>
    </source>
</evidence>
<sequence length="109" mass="11758">MTDIAHDTFQAGYGLAPTTHRDDGGVTDIAPRGWPFRVLKRPGERDYAVRFRVGHLAYEGTTGCPEADLALMVAKVIHAEMLRMLAGVGSPTPHDHATTSRPAPLRPAA</sequence>
<name>A0ABU7TKR1_9HYPH</name>
<organism evidence="2 3">
    <name type="scientific">Methylobacterium oryzae</name>
    <dbReference type="NCBI Taxonomy" id="334852"/>
    <lineage>
        <taxon>Bacteria</taxon>
        <taxon>Pseudomonadati</taxon>
        <taxon>Pseudomonadota</taxon>
        <taxon>Alphaproteobacteria</taxon>
        <taxon>Hyphomicrobiales</taxon>
        <taxon>Methylobacteriaceae</taxon>
        <taxon>Methylobacterium</taxon>
    </lineage>
</organism>
<evidence type="ECO:0000256" key="1">
    <source>
        <dbReference type="SAM" id="MobiDB-lite"/>
    </source>
</evidence>
<gene>
    <name evidence="2" type="ORF">MOTC310_07975</name>
</gene>
<proteinExistence type="predicted"/>
<accession>A0ABU7TKR1</accession>